<evidence type="ECO:0000256" key="5">
    <source>
        <dbReference type="ARBA" id="ARBA00023163"/>
    </source>
</evidence>
<keyword evidence="4" id="KW-0238">DNA-binding</keyword>
<dbReference type="InterPro" id="IPR001138">
    <property type="entry name" value="Zn2Cys6_DnaBD"/>
</dbReference>
<keyword evidence="5" id="KW-0804">Transcription</keyword>
<keyword evidence="2" id="KW-0479">Metal-binding</keyword>
<dbReference type="Proteomes" id="UP000799438">
    <property type="component" value="Unassembled WGS sequence"/>
</dbReference>
<dbReference type="CDD" id="cd00067">
    <property type="entry name" value="GAL4"/>
    <property type="match status" value="1"/>
</dbReference>
<evidence type="ECO:0000256" key="2">
    <source>
        <dbReference type="ARBA" id="ARBA00022723"/>
    </source>
</evidence>
<feature type="compositionally biased region" description="Low complexity" evidence="7">
    <location>
        <begin position="88"/>
        <end position="104"/>
    </location>
</feature>
<organism evidence="9 10">
    <name type="scientific">Aplosporella prunicola CBS 121167</name>
    <dbReference type="NCBI Taxonomy" id="1176127"/>
    <lineage>
        <taxon>Eukaryota</taxon>
        <taxon>Fungi</taxon>
        <taxon>Dikarya</taxon>
        <taxon>Ascomycota</taxon>
        <taxon>Pezizomycotina</taxon>
        <taxon>Dothideomycetes</taxon>
        <taxon>Dothideomycetes incertae sedis</taxon>
        <taxon>Botryosphaeriales</taxon>
        <taxon>Aplosporellaceae</taxon>
        <taxon>Aplosporella</taxon>
    </lineage>
</organism>
<dbReference type="SUPFAM" id="SSF57701">
    <property type="entry name" value="Zn2/Cys6 DNA-binding domain"/>
    <property type="match status" value="1"/>
</dbReference>
<dbReference type="InterPro" id="IPR050815">
    <property type="entry name" value="TF_fung"/>
</dbReference>
<dbReference type="SMART" id="SM00066">
    <property type="entry name" value="GAL4"/>
    <property type="match status" value="1"/>
</dbReference>
<dbReference type="GO" id="GO:0000981">
    <property type="term" value="F:DNA-binding transcription factor activity, RNA polymerase II-specific"/>
    <property type="evidence" value="ECO:0007669"/>
    <property type="project" value="InterPro"/>
</dbReference>
<dbReference type="GO" id="GO:0005634">
    <property type="term" value="C:nucleus"/>
    <property type="evidence" value="ECO:0007669"/>
    <property type="project" value="UniProtKB-SubCell"/>
</dbReference>
<evidence type="ECO:0000259" key="8">
    <source>
        <dbReference type="PROSITE" id="PS50048"/>
    </source>
</evidence>
<evidence type="ECO:0000313" key="9">
    <source>
        <dbReference type="EMBL" id="KAF2139473.1"/>
    </source>
</evidence>
<feature type="region of interest" description="Disordered" evidence="7">
    <location>
        <begin position="83"/>
        <end position="111"/>
    </location>
</feature>
<dbReference type="OrthoDB" id="3037908at2759"/>
<dbReference type="SMART" id="SM00906">
    <property type="entry name" value="Fungal_trans"/>
    <property type="match status" value="1"/>
</dbReference>
<evidence type="ECO:0000256" key="6">
    <source>
        <dbReference type="ARBA" id="ARBA00023242"/>
    </source>
</evidence>
<evidence type="ECO:0000256" key="1">
    <source>
        <dbReference type="ARBA" id="ARBA00004123"/>
    </source>
</evidence>
<keyword evidence="10" id="KW-1185">Reference proteome</keyword>
<comment type="subcellular location">
    <subcellularLocation>
        <location evidence="1">Nucleus</location>
    </subcellularLocation>
</comment>
<dbReference type="GeneID" id="54304636"/>
<proteinExistence type="predicted"/>
<dbReference type="Pfam" id="PF00172">
    <property type="entry name" value="Zn_clus"/>
    <property type="match status" value="1"/>
</dbReference>
<evidence type="ECO:0000256" key="4">
    <source>
        <dbReference type="ARBA" id="ARBA00023125"/>
    </source>
</evidence>
<dbReference type="Gene3D" id="4.10.240.10">
    <property type="entry name" value="Zn(2)-C6 fungal-type DNA-binding domain"/>
    <property type="match status" value="1"/>
</dbReference>
<keyword evidence="6" id="KW-0539">Nucleus</keyword>
<name>A0A6A6B7Y3_9PEZI</name>
<evidence type="ECO:0000256" key="7">
    <source>
        <dbReference type="SAM" id="MobiDB-lite"/>
    </source>
</evidence>
<feature type="domain" description="Zn(2)-C6 fungal-type" evidence="8">
    <location>
        <begin position="18"/>
        <end position="48"/>
    </location>
</feature>
<dbReference type="GO" id="GO:0006351">
    <property type="term" value="P:DNA-templated transcription"/>
    <property type="evidence" value="ECO:0007669"/>
    <property type="project" value="InterPro"/>
</dbReference>
<protein>
    <recommendedName>
        <fullName evidence="8">Zn(2)-C6 fungal-type domain-containing protein</fullName>
    </recommendedName>
</protein>
<dbReference type="CDD" id="cd12148">
    <property type="entry name" value="fungal_TF_MHR"/>
    <property type="match status" value="1"/>
</dbReference>
<dbReference type="PROSITE" id="PS00463">
    <property type="entry name" value="ZN2_CY6_FUNGAL_1"/>
    <property type="match status" value="1"/>
</dbReference>
<dbReference type="InterPro" id="IPR036864">
    <property type="entry name" value="Zn2-C6_fun-type_DNA-bd_sf"/>
</dbReference>
<sequence length="604" mass="66648">MAKYKTMTTGMRQQPGLACEECRRRKARCDRARPQCSTCTESGTPCVVVDKRPPRGPKKGRMKALRNRVASLEWQLYGQSGLIDPDAESQTGGSTASTTAGTESPGQASFYDMDHGIVGMASPTSGFSTSIEPLPLTPISICSDLYSNSYSSNECPMTLPSLSSGTTTVSKPYTPNATPISSTGALGNPYTGELDMSDRVRANLDQLYFDRVHAILPMIHERRYFSWAGQENLDLGRESLRSAMQTMAATMSSSHRSLSKALYAQTRQMLNVLDALEPATVQLEHIQTSLLVAHYEHLQVSERQAMLTAGRAFRLIQMSRLYDVDGVGDVSSASFAMADESFARTEEKRRSFWVAFAFDRFLNMANEWPFTLHEELICTRLPAPETNFQNNQPIQTGFLPEAVVNSGHSTLSPLAECVVLAALYGRCMNHRGLAHAAVVSGSNPDSIRTRIEWLAAILEKRSLRLAQTSPMGLSVVERNPLLAFAHVLVHSAIIHLYHTTHAAPFNQLLTLDSEQQAYHSASYIAELAKAVPRMDCFKIHPFFPNVLSSAATFLMLRVKSTVSDTSQELDQLLVALQCLRDVNLLARDQLRALEAGRWAMSSNL</sequence>
<dbReference type="EMBL" id="ML995493">
    <property type="protein sequence ID" value="KAF2139473.1"/>
    <property type="molecule type" value="Genomic_DNA"/>
</dbReference>
<dbReference type="PANTHER" id="PTHR47338">
    <property type="entry name" value="ZN(II)2CYS6 TRANSCRIPTION FACTOR (EUROFUNG)-RELATED"/>
    <property type="match status" value="1"/>
</dbReference>
<gene>
    <name evidence="9" type="ORF">K452DRAFT_77823</name>
</gene>
<dbReference type="AlphaFoldDB" id="A0A6A6B7Y3"/>
<evidence type="ECO:0000256" key="3">
    <source>
        <dbReference type="ARBA" id="ARBA00023015"/>
    </source>
</evidence>
<dbReference type="GO" id="GO:0008270">
    <property type="term" value="F:zinc ion binding"/>
    <property type="evidence" value="ECO:0007669"/>
    <property type="project" value="InterPro"/>
</dbReference>
<dbReference type="Pfam" id="PF04082">
    <property type="entry name" value="Fungal_trans"/>
    <property type="match status" value="1"/>
</dbReference>
<dbReference type="GO" id="GO:0003677">
    <property type="term" value="F:DNA binding"/>
    <property type="evidence" value="ECO:0007669"/>
    <property type="project" value="UniProtKB-KW"/>
</dbReference>
<dbReference type="PANTHER" id="PTHR47338:SF3">
    <property type="entry name" value="C6 FINGER DOMAIN TRANSCRIPTION FACTOR DBAA-RELATED"/>
    <property type="match status" value="1"/>
</dbReference>
<keyword evidence="3" id="KW-0805">Transcription regulation</keyword>
<dbReference type="RefSeq" id="XP_033395186.1">
    <property type="nucleotide sequence ID" value="XM_033547129.1"/>
</dbReference>
<reference evidence="9" key="1">
    <citation type="journal article" date="2020" name="Stud. Mycol.">
        <title>101 Dothideomycetes genomes: a test case for predicting lifestyles and emergence of pathogens.</title>
        <authorList>
            <person name="Haridas S."/>
            <person name="Albert R."/>
            <person name="Binder M."/>
            <person name="Bloem J."/>
            <person name="Labutti K."/>
            <person name="Salamov A."/>
            <person name="Andreopoulos B."/>
            <person name="Baker S."/>
            <person name="Barry K."/>
            <person name="Bills G."/>
            <person name="Bluhm B."/>
            <person name="Cannon C."/>
            <person name="Castanera R."/>
            <person name="Culley D."/>
            <person name="Daum C."/>
            <person name="Ezra D."/>
            <person name="Gonzalez J."/>
            <person name="Henrissat B."/>
            <person name="Kuo A."/>
            <person name="Liang C."/>
            <person name="Lipzen A."/>
            <person name="Lutzoni F."/>
            <person name="Magnuson J."/>
            <person name="Mondo S."/>
            <person name="Nolan M."/>
            <person name="Ohm R."/>
            <person name="Pangilinan J."/>
            <person name="Park H.-J."/>
            <person name="Ramirez L."/>
            <person name="Alfaro M."/>
            <person name="Sun H."/>
            <person name="Tritt A."/>
            <person name="Yoshinaga Y."/>
            <person name="Zwiers L.-H."/>
            <person name="Turgeon B."/>
            <person name="Goodwin S."/>
            <person name="Spatafora J."/>
            <person name="Crous P."/>
            <person name="Grigoriev I."/>
        </authorList>
    </citation>
    <scope>NUCLEOTIDE SEQUENCE</scope>
    <source>
        <strain evidence="9">CBS 121167</strain>
    </source>
</reference>
<dbReference type="PROSITE" id="PS50048">
    <property type="entry name" value="ZN2_CY6_FUNGAL_2"/>
    <property type="match status" value="1"/>
</dbReference>
<accession>A0A6A6B7Y3</accession>
<dbReference type="InterPro" id="IPR007219">
    <property type="entry name" value="XnlR_reg_dom"/>
</dbReference>
<evidence type="ECO:0000313" key="10">
    <source>
        <dbReference type="Proteomes" id="UP000799438"/>
    </source>
</evidence>